<sequence length="380" mass="42722">MSETSSPSLSSSSAYAALIALLPAFLALGFTERGWNLLTGASRKARTTVLPSDGRCEIKLWSDFPSGPLHFCSSPSAPSLCHQRPHVRGPQCWEQTLFTVMNTRIRGSAPTYEEKPTALPLPKGFIRVDFTVLFAFILMTGHRSLDVQTIAPDLLVLHSSSSLQRFLTKDDVDRILAGDPPFINNPAGITMPSASDVRRGGWVAALGLETNYKEEETFMPYYHDCIKYVDQEHGDKRGRVFWRSMDRVRCIVVEVVAAAFAQDATAMRDIKIAIKALDFIRKHETESGIEHFFDIPRPNQALQPQEKEKIVGLFNGSPLIAESRKASFYSEWKELLHWVLIAAVIGSERCIRYFKSPDRELDLILPMESLRTSRLYIRGC</sequence>
<gene>
    <name evidence="2" type="ORF">FB567DRAFT_48224</name>
</gene>
<keyword evidence="1" id="KW-1133">Transmembrane helix</keyword>
<protein>
    <submittedName>
        <fullName evidence="2">Uncharacterized protein</fullName>
    </submittedName>
</protein>
<keyword evidence="1" id="KW-0812">Transmembrane</keyword>
<dbReference type="AlphaFoldDB" id="A0A8K0RLL2"/>
<dbReference type="OrthoDB" id="5292533at2759"/>
<feature type="transmembrane region" description="Helical" evidence="1">
    <location>
        <begin position="12"/>
        <end position="30"/>
    </location>
</feature>
<accession>A0A8K0RLL2</accession>
<evidence type="ECO:0000313" key="3">
    <source>
        <dbReference type="Proteomes" id="UP000813461"/>
    </source>
</evidence>
<evidence type="ECO:0000256" key="1">
    <source>
        <dbReference type="SAM" id="Phobius"/>
    </source>
</evidence>
<keyword evidence="1" id="KW-0472">Membrane</keyword>
<name>A0A8K0RLL2_9PLEO</name>
<keyword evidence="3" id="KW-1185">Reference proteome</keyword>
<evidence type="ECO:0000313" key="2">
    <source>
        <dbReference type="EMBL" id="KAH7096042.1"/>
    </source>
</evidence>
<dbReference type="EMBL" id="JAGMVJ010000001">
    <property type="protein sequence ID" value="KAH7096042.1"/>
    <property type="molecule type" value="Genomic_DNA"/>
</dbReference>
<dbReference type="Proteomes" id="UP000813461">
    <property type="component" value="Unassembled WGS sequence"/>
</dbReference>
<reference evidence="2" key="1">
    <citation type="journal article" date="2021" name="Nat. Commun.">
        <title>Genetic determinants of endophytism in the Arabidopsis root mycobiome.</title>
        <authorList>
            <person name="Mesny F."/>
            <person name="Miyauchi S."/>
            <person name="Thiergart T."/>
            <person name="Pickel B."/>
            <person name="Atanasova L."/>
            <person name="Karlsson M."/>
            <person name="Huettel B."/>
            <person name="Barry K.W."/>
            <person name="Haridas S."/>
            <person name="Chen C."/>
            <person name="Bauer D."/>
            <person name="Andreopoulos W."/>
            <person name="Pangilinan J."/>
            <person name="LaButti K."/>
            <person name="Riley R."/>
            <person name="Lipzen A."/>
            <person name="Clum A."/>
            <person name="Drula E."/>
            <person name="Henrissat B."/>
            <person name="Kohler A."/>
            <person name="Grigoriev I.V."/>
            <person name="Martin F.M."/>
            <person name="Hacquard S."/>
        </authorList>
    </citation>
    <scope>NUCLEOTIDE SEQUENCE</scope>
    <source>
        <strain evidence="2">MPI-SDFR-AT-0120</strain>
    </source>
</reference>
<comment type="caution">
    <text evidence="2">The sequence shown here is derived from an EMBL/GenBank/DDBJ whole genome shotgun (WGS) entry which is preliminary data.</text>
</comment>
<proteinExistence type="predicted"/>
<organism evidence="2 3">
    <name type="scientific">Paraphoma chrysanthemicola</name>
    <dbReference type="NCBI Taxonomy" id="798071"/>
    <lineage>
        <taxon>Eukaryota</taxon>
        <taxon>Fungi</taxon>
        <taxon>Dikarya</taxon>
        <taxon>Ascomycota</taxon>
        <taxon>Pezizomycotina</taxon>
        <taxon>Dothideomycetes</taxon>
        <taxon>Pleosporomycetidae</taxon>
        <taxon>Pleosporales</taxon>
        <taxon>Pleosporineae</taxon>
        <taxon>Phaeosphaeriaceae</taxon>
        <taxon>Paraphoma</taxon>
    </lineage>
</organism>